<comment type="caution">
    <text evidence="1">The sequence shown here is derived from an EMBL/GenBank/DDBJ whole genome shotgun (WGS) entry which is preliminary data.</text>
</comment>
<accession>A0A4S8IWC6</accession>
<dbReference type="AlphaFoldDB" id="A0A4S8IWC6"/>
<keyword evidence="2" id="KW-1185">Reference proteome</keyword>
<reference evidence="1 2" key="1">
    <citation type="journal article" date="2019" name="Nat. Plants">
        <title>Genome sequencing of Musa balbisiana reveals subgenome evolution and function divergence in polyploid bananas.</title>
        <authorList>
            <person name="Yao X."/>
        </authorList>
    </citation>
    <scope>NUCLEOTIDE SEQUENCE [LARGE SCALE GENOMIC DNA]</scope>
    <source>
        <strain evidence="2">cv. DH-PKW</strain>
        <tissue evidence="1">Leaves</tissue>
    </source>
</reference>
<evidence type="ECO:0000313" key="2">
    <source>
        <dbReference type="Proteomes" id="UP000317650"/>
    </source>
</evidence>
<sequence>MQDFFGDGIKFHGKPCQVVAQGSNSFGFLLRPHRYFHTGRDQGTVALAYLGVRQRRDAGAWKQQPQLASTEKTIGLVELDAARKDLVGRRVAPSQDGSSRRATARQILVSSVNLIVDARTDASTSSSAPPPDLGFVAVVFQRFSRGRQVKTIEINEKIKDDAAVKKRDRNPV</sequence>
<organism evidence="1 2">
    <name type="scientific">Musa balbisiana</name>
    <name type="common">Banana</name>
    <dbReference type="NCBI Taxonomy" id="52838"/>
    <lineage>
        <taxon>Eukaryota</taxon>
        <taxon>Viridiplantae</taxon>
        <taxon>Streptophyta</taxon>
        <taxon>Embryophyta</taxon>
        <taxon>Tracheophyta</taxon>
        <taxon>Spermatophyta</taxon>
        <taxon>Magnoliopsida</taxon>
        <taxon>Liliopsida</taxon>
        <taxon>Zingiberales</taxon>
        <taxon>Musaceae</taxon>
        <taxon>Musa</taxon>
    </lineage>
</organism>
<proteinExistence type="predicted"/>
<evidence type="ECO:0000313" key="1">
    <source>
        <dbReference type="EMBL" id="THU53167.1"/>
    </source>
</evidence>
<protein>
    <submittedName>
        <fullName evidence="1">Uncharacterized protein</fullName>
    </submittedName>
</protein>
<name>A0A4S8IWC6_MUSBA</name>
<dbReference type="EMBL" id="PYDT01000008">
    <property type="protein sequence ID" value="THU53167.1"/>
    <property type="molecule type" value="Genomic_DNA"/>
</dbReference>
<dbReference type="Proteomes" id="UP000317650">
    <property type="component" value="Chromosome 10"/>
</dbReference>
<gene>
    <name evidence="1" type="ORF">C4D60_Mb10t11540</name>
</gene>